<gene>
    <name evidence="1" type="ORF">DF188_05835</name>
</gene>
<dbReference type="RefSeq" id="WP_109158433.1">
    <property type="nucleotide sequence ID" value="NZ_QEYI01000003.1"/>
</dbReference>
<keyword evidence="1" id="KW-0378">Hydrolase</keyword>
<dbReference type="PANTHER" id="PTHR30619:SF1">
    <property type="entry name" value="RECOMBINATION PROTEIN 2"/>
    <property type="match status" value="1"/>
</dbReference>
<dbReference type="Gene3D" id="3.60.15.10">
    <property type="entry name" value="Ribonuclease Z/Hydroxyacylglutathione hydrolase-like"/>
    <property type="match status" value="1"/>
</dbReference>
<accession>A0A2U2C144</accession>
<organism evidence="1 2">
    <name type="scientific">Aliarcobacter skirrowii</name>
    <dbReference type="NCBI Taxonomy" id="28200"/>
    <lineage>
        <taxon>Bacteria</taxon>
        <taxon>Pseudomonadati</taxon>
        <taxon>Campylobacterota</taxon>
        <taxon>Epsilonproteobacteria</taxon>
        <taxon>Campylobacterales</taxon>
        <taxon>Arcobacteraceae</taxon>
        <taxon>Aliarcobacter</taxon>
    </lineage>
</organism>
<dbReference type="InterPro" id="IPR052159">
    <property type="entry name" value="Competence_DNA_uptake"/>
</dbReference>
<dbReference type="SUPFAM" id="SSF56281">
    <property type="entry name" value="Metallo-hydrolase/oxidoreductase"/>
    <property type="match status" value="1"/>
</dbReference>
<dbReference type="InterPro" id="IPR036866">
    <property type="entry name" value="RibonucZ/Hydroxyglut_hydro"/>
</dbReference>
<protein>
    <submittedName>
        <fullName evidence="1">Metallohydrolase</fullName>
    </submittedName>
</protein>
<evidence type="ECO:0000313" key="1">
    <source>
        <dbReference type="EMBL" id="PWE21733.1"/>
    </source>
</evidence>
<dbReference type="AlphaFoldDB" id="A0A2U2C144"/>
<dbReference type="Proteomes" id="UP000245014">
    <property type="component" value="Unassembled WGS sequence"/>
</dbReference>
<dbReference type="GO" id="GO:0016787">
    <property type="term" value="F:hydrolase activity"/>
    <property type="evidence" value="ECO:0007669"/>
    <property type="project" value="UniProtKB-KW"/>
</dbReference>
<dbReference type="EMBL" id="QEYI01000003">
    <property type="protein sequence ID" value="PWE21733.1"/>
    <property type="molecule type" value="Genomic_DNA"/>
</dbReference>
<evidence type="ECO:0000313" key="2">
    <source>
        <dbReference type="Proteomes" id="UP000245014"/>
    </source>
</evidence>
<sequence>MNKNSKIIFYPVDNGNMILLKLEDNTTILVDINIRKKVSDKNEKDFYDVISHLKENLEKDNDDRYFVDAFILTHLDYDHIAGLEDNFYLGDIDKYNDENKEKIIIKETWSSERFWKRETDSITLSDDAKAYNKEMRRRANLHKDDGERIQKEGNRAIIIGDDEDDEGYNNIIHKVGQSTSKVNNQTKSNFKINILGPLEQQENESKKDFEEKNRASVILQIEITVGQYTNKILLTGDAEVDVWEYMQKEYDSSFLEYDVLCVPHHCSMGSLGRKNSEGKYEISDYALEALSQAKEGAIIVSSSKEILNDDNNPPHYDAKKEYLKIVDSKDDFICTEEHPNTKNVEPIIIEFTSGGPQKRLGASKNKIAIARESSSKSIYPHGK</sequence>
<reference evidence="1 2" key="1">
    <citation type="submission" date="2018-05" db="EMBL/GenBank/DDBJ databases">
        <title>Antimicrobial susceptibility testing and genomic analysis of Arcobacter skirrowii strains and one Arcobacter butzleri isolated from German poultry farms.</title>
        <authorList>
            <person name="Haenel I."/>
            <person name="Hotzel H."/>
            <person name="Tomaso H."/>
            <person name="Busch A."/>
        </authorList>
    </citation>
    <scope>NUCLEOTIDE SEQUENCE [LARGE SCALE GENOMIC DNA]</scope>
    <source>
        <strain evidence="2">v</strain>
    </source>
</reference>
<comment type="caution">
    <text evidence="1">The sequence shown here is derived from an EMBL/GenBank/DDBJ whole genome shotgun (WGS) entry which is preliminary data.</text>
</comment>
<proteinExistence type="predicted"/>
<dbReference type="PANTHER" id="PTHR30619">
    <property type="entry name" value="DNA INTERNALIZATION/COMPETENCE PROTEIN COMEC/REC2"/>
    <property type="match status" value="1"/>
</dbReference>
<name>A0A2U2C144_9BACT</name>